<evidence type="ECO:0000313" key="3">
    <source>
        <dbReference type="Proteomes" id="UP000810292"/>
    </source>
</evidence>
<keyword evidence="1" id="KW-0732">Signal</keyword>
<reference evidence="2" key="1">
    <citation type="submission" date="2020-10" db="EMBL/GenBank/DDBJ databases">
        <authorList>
            <person name="Gilroy R."/>
        </authorList>
    </citation>
    <scope>NUCLEOTIDE SEQUENCE</scope>
    <source>
        <strain evidence="2">14700</strain>
    </source>
</reference>
<dbReference type="EMBL" id="JADIMF010000002">
    <property type="protein sequence ID" value="MBO8468181.1"/>
    <property type="molecule type" value="Genomic_DNA"/>
</dbReference>
<accession>A0A9D9NC87</accession>
<feature type="signal peptide" evidence="1">
    <location>
        <begin position="1"/>
        <end position="19"/>
    </location>
</feature>
<protein>
    <submittedName>
        <fullName evidence="2">Uncharacterized protein</fullName>
    </submittedName>
</protein>
<comment type="caution">
    <text evidence="2">The sequence shown here is derived from an EMBL/GenBank/DDBJ whole genome shotgun (WGS) entry which is preliminary data.</text>
</comment>
<organism evidence="2 3">
    <name type="scientific">Candidatus Ornithospirochaeta stercoravium</name>
    <dbReference type="NCBI Taxonomy" id="2840897"/>
    <lineage>
        <taxon>Bacteria</taxon>
        <taxon>Pseudomonadati</taxon>
        <taxon>Spirochaetota</taxon>
        <taxon>Spirochaetia</taxon>
        <taxon>Spirochaetales</taxon>
        <taxon>Spirochaetaceae</taxon>
        <taxon>Spirochaetaceae incertae sedis</taxon>
        <taxon>Candidatus Ornithospirochaeta</taxon>
    </lineage>
</organism>
<gene>
    <name evidence="2" type="ORF">IAA72_00160</name>
</gene>
<evidence type="ECO:0000313" key="2">
    <source>
        <dbReference type="EMBL" id="MBO8468181.1"/>
    </source>
</evidence>
<sequence>MKKLITILAMLMMVLSIHASDPVVLFGLLSPTASYSGSMESESIDADFLNHDTITGLIATAELERKDITIEKLLSDKIFTSSKALIDAGMIGLSLEDAGAIGTDGTVIITPDMSSMSSLEGSITVEYDDFKMLYSIGARTESITLDGKVTVSINLSDESLLYLSVRTDDFLFNGDSSYSNSSAGIRIFFEYDKVGQWLSYMGYDFDELRYMTAYMLLDIPELQEAGIDATSPETVIFSLEEIKALDILDAVAFALTADSAEGIDTMRMASMALKPVLYIDEKEAEDINLKALMDTALDVAYVFSDMM</sequence>
<dbReference type="AlphaFoldDB" id="A0A9D9NC87"/>
<dbReference type="Proteomes" id="UP000810292">
    <property type="component" value="Unassembled WGS sequence"/>
</dbReference>
<feature type="chain" id="PRO_5039721043" evidence="1">
    <location>
        <begin position="20"/>
        <end position="307"/>
    </location>
</feature>
<name>A0A9D9NC87_9SPIO</name>
<reference evidence="2" key="2">
    <citation type="journal article" date="2021" name="PeerJ">
        <title>Extensive microbial diversity within the chicken gut microbiome revealed by metagenomics and culture.</title>
        <authorList>
            <person name="Gilroy R."/>
            <person name="Ravi A."/>
            <person name="Getino M."/>
            <person name="Pursley I."/>
            <person name="Horton D.L."/>
            <person name="Alikhan N.F."/>
            <person name="Baker D."/>
            <person name="Gharbi K."/>
            <person name="Hall N."/>
            <person name="Watson M."/>
            <person name="Adriaenssens E.M."/>
            <person name="Foster-Nyarko E."/>
            <person name="Jarju S."/>
            <person name="Secka A."/>
            <person name="Antonio M."/>
            <person name="Oren A."/>
            <person name="Chaudhuri R.R."/>
            <person name="La Ragione R."/>
            <person name="Hildebrand F."/>
            <person name="Pallen M.J."/>
        </authorList>
    </citation>
    <scope>NUCLEOTIDE SEQUENCE</scope>
    <source>
        <strain evidence="2">14700</strain>
    </source>
</reference>
<evidence type="ECO:0000256" key="1">
    <source>
        <dbReference type="SAM" id="SignalP"/>
    </source>
</evidence>
<proteinExistence type="predicted"/>